<accession>A0A914P0G5</accession>
<protein>
    <submittedName>
        <fullName evidence="2">Uncharacterized protein</fullName>
    </submittedName>
</protein>
<name>A0A914P0G5_9BILA</name>
<dbReference type="Proteomes" id="UP000887578">
    <property type="component" value="Unplaced"/>
</dbReference>
<dbReference type="WBParaSite" id="PDA_v2.g11246.t1">
    <property type="protein sequence ID" value="PDA_v2.g11246.t1"/>
    <property type="gene ID" value="PDA_v2.g11246"/>
</dbReference>
<sequence>MGMQFFNIEMFTEFIVKNAENDCHVHLTFEPIPDDLITDEETEFANFLLGPMAEDYTKRIKSALEAKKNHDRIV</sequence>
<dbReference type="AlphaFoldDB" id="A0A914P0G5"/>
<keyword evidence="1" id="KW-1185">Reference proteome</keyword>
<proteinExistence type="predicted"/>
<reference evidence="2" key="1">
    <citation type="submission" date="2022-11" db="UniProtKB">
        <authorList>
            <consortium name="WormBaseParasite"/>
        </authorList>
    </citation>
    <scope>IDENTIFICATION</scope>
</reference>
<evidence type="ECO:0000313" key="1">
    <source>
        <dbReference type="Proteomes" id="UP000887578"/>
    </source>
</evidence>
<evidence type="ECO:0000313" key="2">
    <source>
        <dbReference type="WBParaSite" id="PDA_v2.g11246.t1"/>
    </source>
</evidence>
<organism evidence="1 2">
    <name type="scientific">Panagrolaimus davidi</name>
    <dbReference type="NCBI Taxonomy" id="227884"/>
    <lineage>
        <taxon>Eukaryota</taxon>
        <taxon>Metazoa</taxon>
        <taxon>Ecdysozoa</taxon>
        <taxon>Nematoda</taxon>
        <taxon>Chromadorea</taxon>
        <taxon>Rhabditida</taxon>
        <taxon>Tylenchina</taxon>
        <taxon>Panagrolaimomorpha</taxon>
        <taxon>Panagrolaimoidea</taxon>
        <taxon>Panagrolaimidae</taxon>
        <taxon>Panagrolaimus</taxon>
    </lineage>
</organism>